<accession>A0ABY5LBB0</accession>
<gene>
    <name evidence="2" type="ORF">NMP03_01890</name>
</gene>
<name>A0ABY5LBB0_9SPHN</name>
<organism evidence="2 3">
    <name type="scientific">Sphingomonas qomolangmaensis</name>
    <dbReference type="NCBI Taxonomy" id="2918765"/>
    <lineage>
        <taxon>Bacteria</taxon>
        <taxon>Pseudomonadati</taxon>
        <taxon>Pseudomonadota</taxon>
        <taxon>Alphaproteobacteria</taxon>
        <taxon>Sphingomonadales</taxon>
        <taxon>Sphingomonadaceae</taxon>
        <taxon>Sphingomonas</taxon>
    </lineage>
</organism>
<evidence type="ECO:0000313" key="3">
    <source>
        <dbReference type="Proteomes" id="UP001058533"/>
    </source>
</evidence>
<dbReference type="PANTHER" id="PTHR22726">
    <property type="entry name" value="METALLOENDOPEPTIDASE OMA1"/>
    <property type="match status" value="1"/>
</dbReference>
<feature type="signal peptide" evidence="1">
    <location>
        <begin position="1"/>
        <end position="22"/>
    </location>
</feature>
<evidence type="ECO:0000313" key="2">
    <source>
        <dbReference type="EMBL" id="UUL83009.1"/>
    </source>
</evidence>
<keyword evidence="1" id="KW-0732">Signal</keyword>
<keyword evidence="3" id="KW-1185">Reference proteome</keyword>
<dbReference type="PANTHER" id="PTHR22726:SF1">
    <property type="entry name" value="METALLOENDOPEPTIDASE OMA1, MITOCHONDRIAL"/>
    <property type="match status" value="1"/>
</dbReference>
<evidence type="ECO:0000256" key="1">
    <source>
        <dbReference type="SAM" id="SignalP"/>
    </source>
</evidence>
<dbReference type="RefSeq" id="WP_256506853.1">
    <property type="nucleotide sequence ID" value="NZ_CP101740.1"/>
</dbReference>
<proteinExistence type="predicted"/>
<feature type="chain" id="PRO_5046604314" evidence="1">
    <location>
        <begin position="23"/>
        <end position="339"/>
    </location>
</feature>
<dbReference type="CDD" id="cd07342">
    <property type="entry name" value="M48C_Oma1_like"/>
    <property type="match status" value="1"/>
</dbReference>
<protein>
    <submittedName>
        <fullName evidence="2">M48 family metallopeptidase</fullName>
    </submittedName>
</protein>
<dbReference type="EMBL" id="CP101740">
    <property type="protein sequence ID" value="UUL83009.1"/>
    <property type="molecule type" value="Genomic_DNA"/>
</dbReference>
<dbReference type="InterPro" id="IPR051156">
    <property type="entry name" value="Mito/Outer_Membr_Metalloprot"/>
</dbReference>
<dbReference type="Proteomes" id="UP001058533">
    <property type="component" value="Chromosome"/>
</dbReference>
<sequence length="339" mass="36105">MLIAAPLLATTALAAGSSPRQAAPITGTGQATFEAIRALDKRLATIGFDLARANRALCDRQAPGTGLVVHALAQYDANPRAAAAHFAFAGNVAILATVDASPAADKIMPDETLVKWGDVAVADLPTATPTAPLIALYDRTAQASPTAPVQVETIRDGQARTTTLDPIPVCRTRFELEISDAVNAEADGEMVQISSRLLEEYPDSEVAVLVAHELAHNILRHRDRLDAAKVARGLLAGVGRNARLFRQTELEADILSVHLLVNAGYPPLAAATFWRKFGPDHAGGWFRSATHPGWRERAARMQQEGEAIAAGRADPKAPPILQQRTVPLDGDWRALLAAD</sequence>
<reference evidence="2" key="1">
    <citation type="submission" date="2022-07" db="EMBL/GenBank/DDBJ databases">
        <title>Sphingomonas sp. nov., a novel bacterium isolated from the north slope of the Mount Everest.</title>
        <authorList>
            <person name="Cui X."/>
            <person name="Liu Y."/>
        </authorList>
    </citation>
    <scope>NUCLEOTIDE SEQUENCE</scope>
    <source>
        <strain evidence="2">S5-59</strain>
    </source>
</reference>